<sequence length="73" mass="8252">MVEDARDRFAEDVFTHRVTKDGTVLIDWQGRTVTTVSGRAAERLAARLASADRRQVQHLLARATGNFKRGNER</sequence>
<reference evidence="1" key="2">
    <citation type="submission" date="2020-09" db="EMBL/GenBank/DDBJ databases">
        <title>Novel species in genus Aeromicrobium.</title>
        <authorList>
            <person name="Zhang G."/>
        </authorList>
    </citation>
    <scope>NUCLEOTIDE SEQUENCE</scope>
    <source>
        <strain evidence="1">SSW1-57</strain>
    </source>
</reference>
<keyword evidence="3" id="KW-1185">Reference proteome</keyword>
<dbReference type="EMBL" id="JACBZN010000001">
    <property type="protein sequence ID" value="NYI38938.1"/>
    <property type="molecule type" value="Genomic_DNA"/>
</dbReference>
<dbReference type="Proteomes" id="UP000587211">
    <property type="component" value="Unassembled WGS sequence"/>
</dbReference>
<gene>
    <name evidence="2" type="ORF">BJ975_002313</name>
    <name evidence="1" type="ORF">IDH50_16625</name>
</gene>
<protein>
    <submittedName>
        <fullName evidence="1">Uncharacterized protein</fullName>
    </submittedName>
</protein>
<reference evidence="2 3" key="1">
    <citation type="submission" date="2020-07" db="EMBL/GenBank/DDBJ databases">
        <title>Sequencing the genomes of 1000 actinobacteria strains.</title>
        <authorList>
            <person name="Klenk H.-P."/>
        </authorList>
    </citation>
    <scope>NUCLEOTIDE SEQUENCE [LARGE SCALE GENOMIC DNA]</scope>
    <source>
        <strain evidence="2 3">DSM 19087</strain>
    </source>
</reference>
<dbReference type="AlphaFoldDB" id="A0A8I0FY68"/>
<dbReference type="Proteomes" id="UP000659061">
    <property type="component" value="Unassembled WGS sequence"/>
</dbReference>
<organism evidence="1 4">
    <name type="scientific">Aeromicrobium tamlense</name>
    <dbReference type="NCBI Taxonomy" id="375541"/>
    <lineage>
        <taxon>Bacteria</taxon>
        <taxon>Bacillati</taxon>
        <taxon>Actinomycetota</taxon>
        <taxon>Actinomycetes</taxon>
        <taxon>Propionibacteriales</taxon>
        <taxon>Nocardioidaceae</taxon>
        <taxon>Aeromicrobium</taxon>
    </lineage>
</organism>
<dbReference type="EMBL" id="JACWMT010000004">
    <property type="protein sequence ID" value="MBD1271873.1"/>
    <property type="molecule type" value="Genomic_DNA"/>
</dbReference>
<evidence type="ECO:0000313" key="2">
    <source>
        <dbReference type="EMBL" id="NYI38938.1"/>
    </source>
</evidence>
<evidence type="ECO:0000313" key="3">
    <source>
        <dbReference type="Proteomes" id="UP000587211"/>
    </source>
</evidence>
<accession>A0A8I0FY68</accession>
<evidence type="ECO:0000313" key="4">
    <source>
        <dbReference type="Proteomes" id="UP000659061"/>
    </source>
</evidence>
<proteinExistence type="predicted"/>
<evidence type="ECO:0000313" key="1">
    <source>
        <dbReference type="EMBL" id="MBD1271873.1"/>
    </source>
</evidence>
<comment type="caution">
    <text evidence="1">The sequence shown here is derived from an EMBL/GenBank/DDBJ whole genome shotgun (WGS) entry which is preliminary data.</text>
</comment>
<dbReference type="RefSeq" id="WP_179426091.1">
    <property type="nucleotide sequence ID" value="NZ_BAAAMP010000002.1"/>
</dbReference>
<name>A0A8I0FY68_9ACTN</name>